<keyword evidence="3" id="KW-1185">Reference proteome</keyword>
<accession>A0A4C1ZGL2</accession>
<reference evidence="2 3" key="1">
    <citation type="journal article" date="2019" name="Commun. Biol.">
        <title>The bagworm genome reveals a unique fibroin gene that provides high tensile strength.</title>
        <authorList>
            <person name="Kono N."/>
            <person name="Nakamura H."/>
            <person name="Ohtoshi R."/>
            <person name="Tomita M."/>
            <person name="Numata K."/>
            <person name="Arakawa K."/>
        </authorList>
    </citation>
    <scope>NUCLEOTIDE SEQUENCE [LARGE SCALE GENOMIC DNA]</scope>
</reference>
<feature type="compositionally biased region" description="Basic and acidic residues" evidence="1">
    <location>
        <begin position="192"/>
        <end position="201"/>
    </location>
</feature>
<evidence type="ECO:0000313" key="3">
    <source>
        <dbReference type="Proteomes" id="UP000299102"/>
    </source>
</evidence>
<protein>
    <submittedName>
        <fullName evidence="2">Uncharacterized protein</fullName>
    </submittedName>
</protein>
<evidence type="ECO:0000313" key="2">
    <source>
        <dbReference type="EMBL" id="GBP86950.1"/>
    </source>
</evidence>
<comment type="caution">
    <text evidence="2">The sequence shown here is derived from an EMBL/GenBank/DDBJ whole genome shotgun (WGS) entry which is preliminary data.</text>
</comment>
<dbReference type="AlphaFoldDB" id="A0A4C1ZGL2"/>
<dbReference type="PROSITE" id="PS51257">
    <property type="entry name" value="PROKAR_LIPOPROTEIN"/>
    <property type="match status" value="1"/>
</dbReference>
<sequence>MAARRVKLIHLRRQPHNLQAASFCACSGDEIKLNKLQSAISPDPPPHNAAIRHAASARGRRKNTPQMCRQIYCETTRNVLIRTAAEGPITPTTEEFTAHFVPRRARRGPERRHRSVARPAPAASVNDVTSIPLNVRLCAAALSLLLRHNGRWSGRGTARSALSLARSAQAERDNESCFFCARRIVAAGVGKSETERRWADKAKRRTGNRSRAAPIGRVPT</sequence>
<evidence type="ECO:0000256" key="1">
    <source>
        <dbReference type="SAM" id="MobiDB-lite"/>
    </source>
</evidence>
<dbReference type="EMBL" id="BGZK01001826">
    <property type="protein sequence ID" value="GBP86950.1"/>
    <property type="molecule type" value="Genomic_DNA"/>
</dbReference>
<name>A0A4C1ZGL2_EUMVA</name>
<dbReference type="Proteomes" id="UP000299102">
    <property type="component" value="Unassembled WGS sequence"/>
</dbReference>
<gene>
    <name evidence="2" type="ORF">EVAR_62793_1</name>
</gene>
<proteinExistence type="predicted"/>
<organism evidence="2 3">
    <name type="scientific">Eumeta variegata</name>
    <name type="common">Bagworm moth</name>
    <name type="synonym">Eumeta japonica</name>
    <dbReference type="NCBI Taxonomy" id="151549"/>
    <lineage>
        <taxon>Eukaryota</taxon>
        <taxon>Metazoa</taxon>
        <taxon>Ecdysozoa</taxon>
        <taxon>Arthropoda</taxon>
        <taxon>Hexapoda</taxon>
        <taxon>Insecta</taxon>
        <taxon>Pterygota</taxon>
        <taxon>Neoptera</taxon>
        <taxon>Endopterygota</taxon>
        <taxon>Lepidoptera</taxon>
        <taxon>Glossata</taxon>
        <taxon>Ditrysia</taxon>
        <taxon>Tineoidea</taxon>
        <taxon>Psychidae</taxon>
        <taxon>Oiketicinae</taxon>
        <taxon>Eumeta</taxon>
    </lineage>
</organism>
<feature type="region of interest" description="Disordered" evidence="1">
    <location>
        <begin position="192"/>
        <end position="220"/>
    </location>
</feature>